<comment type="caution">
    <text evidence="3">The sequence shown here is derived from an EMBL/GenBank/DDBJ whole genome shotgun (WGS) entry which is preliminary data.</text>
</comment>
<reference evidence="3" key="1">
    <citation type="submission" date="2021-11" db="EMBL/GenBank/DDBJ databases">
        <authorList>
            <person name="Herlambang A."/>
            <person name="Guo Y."/>
            <person name="Takashima Y."/>
            <person name="Nishizawa T."/>
        </authorList>
    </citation>
    <scope>NUCLEOTIDE SEQUENCE</scope>
    <source>
        <strain evidence="3">E1425</strain>
    </source>
</reference>
<feature type="region of interest" description="Disordered" evidence="2">
    <location>
        <begin position="1320"/>
        <end position="1345"/>
    </location>
</feature>
<protein>
    <submittedName>
        <fullName evidence="3">Uncharacterized protein</fullName>
    </submittedName>
</protein>
<dbReference type="EMBL" id="BQFW01000008">
    <property type="protein sequence ID" value="GJJ74087.1"/>
    <property type="molecule type" value="Genomic_DNA"/>
</dbReference>
<feature type="compositionally biased region" description="Basic residues" evidence="2">
    <location>
        <begin position="1099"/>
        <end position="1114"/>
    </location>
</feature>
<feature type="coiled-coil region" evidence="1">
    <location>
        <begin position="371"/>
        <end position="398"/>
    </location>
</feature>
<name>A0A9P3HCZ3_9FUNG</name>
<feature type="region of interest" description="Disordered" evidence="2">
    <location>
        <begin position="215"/>
        <end position="236"/>
    </location>
</feature>
<reference evidence="3" key="2">
    <citation type="journal article" date="2022" name="Microbiol. Resour. Announc.">
        <title>Whole-Genome Sequence of Entomortierella parvispora E1425, a Mucoromycotan Fungus Associated with Burkholderiaceae-Related Endosymbiotic Bacteria.</title>
        <authorList>
            <person name="Herlambang A."/>
            <person name="Guo Y."/>
            <person name="Takashima Y."/>
            <person name="Narisawa K."/>
            <person name="Ohta H."/>
            <person name="Nishizawa T."/>
        </authorList>
    </citation>
    <scope>NUCLEOTIDE SEQUENCE</scope>
    <source>
        <strain evidence="3">E1425</strain>
    </source>
</reference>
<organism evidence="3 4">
    <name type="scientific">Entomortierella parvispora</name>
    <dbReference type="NCBI Taxonomy" id="205924"/>
    <lineage>
        <taxon>Eukaryota</taxon>
        <taxon>Fungi</taxon>
        <taxon>Fungi incertae sedis</taxon>
        <taxon>Mucoromycota</taxon>
        <taxon>Mortierellomycotina</taxon>
        <taxon>Mortierellomycetes</taxon>
        <taxon>Mortierellales</taxon>
        <taxon>Mortierellaceae</taxon>
        <taxon>Entomortierella</taxon>
    </lineage>
</organism>
<feature type="compositionally biased region" description="Acidic residues" evidence="2">
    <location>
        <begin position="572"/>
        <end position="583"/>
    </location>
</feature>
<gene>
    <name evidence="3" type="ORF">EMPS_06445</name>
</gene>
<keyword evidence="4" id="KW-1185">Reference proteome</keyword>
<feature type="compositionally biased region" description="Low complexity" evidence="2">
    <location>
        <begin position="1320"/>
        <end position="1339"/>
    </location>
</feature>
<feature type="region of interest" description="Disordered" evidence="2">
    <location>
        <begin position="1089"/>
        <end position="1124"/>
    </location>
</feature>
<feature type="region of interest" description="Disordered" evidence="2">
    <location>
        <begin position="865"/>
        <end position="898"/>
    </location>
</feature>
<feature type="region of interest" description="Disordered" evidence="2">
    <location>
        <begin position="1282"/>
        <end position="1305"/>
    </location>
</feature>
<evidence type="ECO:0000313" key="3">
    <source>
        <dbReference type="EMBL" id="GJJ74087.1"/>
    </source>
</evidence>
<feature type="compositionally biased region" description="Pro residues" evidence="2">
    <location>
        <begin position="219"/>
        <end position="229"/>
    </location>
</feature>
<feature type="compositionally biased region" description="Acidic residues" evidence="2">
    <location>
        <begin position="882"/>
        <end position="892"/>
    </location>
</feature>
<sequence>MEPDSHGQTPEDSYSYTDLTVEQLKLLESDEELAITFEDDENFLGQAKECMSFEQDPRLWPQLESVCAESVPLPRNEKLNQTLQALQDTYGLIVQDEPVAQNGPESLAALIVSLLNRAPAPKFRIWMKCKAHCDGASNCEGESICKGFDLPPTRLLLRRLSEILNITIVIPSTRSHTQVYRPTTGQPSRCVGILHIGNSYEQVSTYAPLTCSNLLTGPPRTPSQNPPQGPHNELGNELARFRPGKKRNQKPGYPVLQLDIAMPALQKELSNSLSEQVEKAVKKALTAKSMTEESLKKKMEAAKRFEQKRIGVPRNVMQATTTTIEPLHRMEPGTWCANNVSNQMMAKKSKQGESNWKPVHEYRLIVKKDFDNLWEKALEKAEKALEMAEKALEMARKKDRSQKDAVPEEKVPELQLRTVSVTLDNVLRKEFSADEKSRIKEILATKQADMSSHIEELRMAIMMAQLGVLQGEFRSEQCSPNEFDIRGILPEAFEIRDANLKKNSSLRVSLVPDDFQADVRRYCHEDAKRTAVETDNQDLFSQECIQYIAAQLKRNLDDKTASSKKQKRGSDDDHDDEDPITDEEQGHRDEPDDEEEEDDNSDPVAGPSSLGTSRSVGTKRPRPAANAKQSHPLWTSMAAFVSQAWNKDAGYVDNVECPKGLSTSRLGHIKTMAANYKNIWKAKMYLDLKRAVIRYLLRVHLRPLGEQRYRDLKKKFAESKAAKAAEKLQTPYVRRKAYRWTLKKLFIQLDEAISTCKSAWNSTRLELRDPIDLKGRQPRTARVQNILCMISDFCDKIKVADEEIVILELELKRKKDGSDEQISDSDGIPSEVDIIELAREENDRDYLDEDDLADEDDGFDEAAMECAQEDPSDESTPKLEPEQEASAEDEPAPEPSSKHLQALEAVTGILLDKADCPAEILPDYVRDHLYEPEKFSDDEIKAVVDIVNKLRPYTPKRDDSNKLQEHILVLGPFCFLANNLLRALGYPDFARKLFPMSSCGKSHPTVLDAPGIREVLCSRNEEEFEIVSDGKVLSTDQAKKHVNVKKVLGAFFDLNFVMNVCKRHHLRFEERIVYVDPWTVQIMGSKTNNDSVQDAWSEKKKKHIQPSSKSKHPSRQQELVQSGITADAAEERAKELEETLKEKAAKLGKLNRAIAKQAKQQSLLNKILQDKLSLVKASTVSMDVDNEESTSGSSSPAEMDLDTGQDMEAAMDVDTDPTESDTEPITKEALQIAYNNFNDQRIFVQNSRAEIPPLAFEIKNLKEERYAYQKYAREKKAAAKALTSSRANSKGKGKSVAPAPASSSSATIVAAVNSARSRAAASKSSSSAPAKPTYTSTPSGARPGSMDYVEATCIKQLRKDIAENNGKSGSRQITLVPGGTDPGAKTLFETVVVPESTLIKLQNRFHLLSEESEDPPEATADQDELEMALKAGRKEALALIKIPETHKTTVAHIRHLSGLTRQTKRRKKAIERTLDIQSVYDKLGTMSPLKANTVADMKKAATGRRDVRDKVHAFEHTKSMARASRNVARRLKRTYDHVAAKERQVFKNMGQGKYNV</sequence>
<evidence type="ECO:0000313" key="4">
    <source>
        <dbReference type="Proteomes" id="UP000827284"/>
    </source>
</evidence>
<feature type="compositionally biased region" description="Low complexity" evidence="2">
    <location>
        <begin position="1295"/>
        <end position="1305"/>
    </location>
</feature>
<evidence type="ECO:0000256" key="1">
    <source>
        <dbReference type="SAM" id="Coils"/>
    </source>
</evidence>
<keyword evidence="1" id="KW-0175">Coiled coil</keyword>
<feature type="region of interest" description="Disordered" evidence="2">
    <location>
        <begin position="556"/>
        <end position="630"/>
    </location>
</feature>
<dbReference type="Proteomes" id="UP000827284">
    <property type="component" value="Unassembled WGS sequence"/>
</dbReference>
<feature type="compositionally biased region" description="Acidic residues" evidence="2">
    <location>
        <begin position="591"/>
        <end position="601"/>
    </location>
</feature>
<accession>A0A9P3HCZ3</accession>
<evidence type="ECO:0000256" key="2">
    <source>
        <dbReference type="SAM" id="MobiDB-lite"/>
    </source>
</evidence>
<dbReference type="OrthoDB" id="2436324at2759"/>
<proteinExistence type="predicted"/>